<evidence type="ECO:0000313" key="1">
    <source>
        <dbReference type="EMBL" id="RHN46221.1"/>
    </source>
</evidence>
<dbReference type="Proteomes" id="UP000265566">
    <property type="component" value="Chromosome 7"/>
</dbReference>
<dbReference type="AlphaFoldDB" id="A0A396H173"/>
<name>A0A396H173_MEDTR</name>
<dbReference type="PANTHER" id="PTHR33103">
    <property type="entry name" value="OS01G0153900 PROTEIN"/>
    <property type="match status" value="1"/>
</dbReference>
<dbReference type="EMBL" id="PSQE01000007">
    <property type="protein sequence ID" value="RHN46221.1"/>
    <property type="molecule type" value="Genomic_DNA"/>
</dbReference>
<dbReference type="InterPro" id="IPR007750">
    <property type="entry name" value="DUF674"/>
</dbReference>
<organism evidence="1 2">
    <name type="scientific">Medicago truncatula</name>
    <name type="common">Barrel medic</name>
    <name type="synonym">Medicago tribuloides</name>
    <dbReference type="NCBI Taxonomy" id="3880"/>
    <lineage>
        <taxon>Eukaryota</taxon>
        <taxon>Viridiplantae</taxon>
        <taxon>Streptophyta</taxon>
        <taxon>Embryophyta</taxon>
        <taxon>Tracheophyta</taxon>
        <taxon>Spermatophyta</taxon>
        <taxon>Magnoliopsida</taxon>
        <taxon>eudicotyledons</taxon>
        <taxon>Gunneridae</taxon>
        <taxon>Pentapetalae</taxon>
        <taxon>rosids</taxon>
        <taxon>fabids</taxon>
        <taxon>Fabales</taxon>
        <taxon>Fabaceae</taxon>
        <taxon>Papilionoideae</taxon>
        <taxon>50 kb inversion clade</taxon>
        <taxon>NPAAA clade</taxon>
        <taxon>Hologalegina</taxon>
        <taxon>IRL clade</taxon>
        <taxon>Trifolieae</taxon>
        <taxon>Medicago</taxon>
    </lineage>
</organism>
<sequence>MADNKSEEQVMSLKLLVNKETNKVLFAEAEKHFVDTLCSFLTLPLGTIARLLQKESIIGPVTIGCLNSLYQGVANLNNSYFLYETIKEMLLQPKNSSEDYCNTLKFNIDDTEPTKYCICTEFVHIGCEFSLYTSNTKSCNCGSPLTLQVLPKPYCDGFVTNTTFVITDNIVVMPHSMHVTGYGLLKNYGIKSTSSLKQMTVNVTKEQNSIQVLDLLKCSLISKSPLTDMFLRKKPTLERSCIFSCNVQNSSNIEINVKLVIRKSDGKVLYAQGDEYFANLLLCFLTFPLGGVVSKLRGDCSLGSIERLYNSIVDIDETYFVSTEAKKRLVDPVVARQFNFSKQILPTQKSYVDYYCYYHGENFEQSITHNKFFISHEVWSNKRNRRELVLRNNSKTHKGYVKGLKIYVATDDLIISQSSPITSLNLIDCSGTPLGDLKEKVVTIGVKECFSILKAALTSTSALTNGLAHLLTEVKEEK</sequence>
<evidence type="ECO:0008006" key="3">
    <source>
        <dbReference type="Google" id="ProtNLM"/>
    </source>
</evidence>
<comment type="caution">
    <text evidence="1">The sequence shown here is derived from an EMBL/GenBank/DDBJ whole genome shotgun (WGS) entry which is preliminary data.</text>
</comment>
<accession>A0A396H173</accession>
<dbReference type="Gramene" id="rna40675">
    <property type="protein sequence ID" value="RHN46221.1"/>
    <property type="gene ID" value="gene40675"/>
</dbReference>
<gene>
    <name evidence="1" type="ORF">MtrunA17_Chr7g0239851</name>
</gene>
<proteinExistence type="predicted"/>
<protein>
    <recommendedName>
        <fullName evidence="3">DUF674 family protein</fullName>
    </recommendedName>
</protein>
<dbReference type="PANTHER" id="PTHR33103:SF43">
    <property type="entry name" value="DUF674 FAMILY PROTEIN"/>
    <property type="match status" value="1"/>
</dbReference>
<evidence type="ECO:0000313" key="2">
    <source>
        <dbReference type="Proteomes" id="UP000265566"/>
    </source>
</evidence>
<reference evidence="2" key="1">
    <citation type="journal article" date="2018" name="Nat. Plants">
        <title>Whole-genome landscape of Medicago truncatula symbiotic genes.</title>
        <authorList>
            <person name="Pecrix Y."/>
            <person name="Staton S.E."/>
            <person name="Sallet E."/>
            <person name="Lelandais-Briere C."/>
            <person name="Moreau S."/>
            <person name="Carrere S."/>
            <person name="Blein T."/>
            <person name="Jardinaud M.F."/>
            <person name="Latrasse D."/>
            <person name="Zouine M."/>
            <person name="Zahm M."/>
            <person name="Kreplak J."/>
            <person name="Mayjonade B."/>
            <person name="Satge C."/>
            <person name="Perez M."/>
            <person name="Cauet S."/>
            <person name="Marande W."/>
            <person name="Chantry-Darmon C."/>
            <person name="Lopez-Roques C."/>
            <person name="Bouchez O."/>
            <person name="Berard A."/>
            <person name="Debelle F."/>
            <person name="Munos S."/>
            <person name="Bendahmane A."/>
            <person name="Berges H."/>
            <person name="Niebel A."/>
            <person name="Buitink J."/>
            <person name="Frugier F."/>
            <person name="Benhamed M."/>
            <person name="Crespi M."/>
            <person name="Gouzy J."/>
            <person name="Gamas P."/>
        </authorList>
    </citation>
    <scope>NUCLEOTIDE SEQUENCE [LARGE SCALE GENOMIC DNA]</scope>
    <source>
        <strain evidence="2">cv. Jemalong A17</strain>
    </source>
</reference>
<dbReference type="Pfam" id="PF05056">
    <property type="entry name" value="DUF674"/>
    <property type="match status" value="1"/>
</dbReference>